<feature type="region of interest" description="Disordered" evidence="11">
    <location>
        <begin position="338"/>
        <end position="395"/>
    </location>
</feature>
<keyword evidence="10" id="KW-0449">Lipoprotein</keyword>
<keyword evidence="9" id="KW-0963">Cytoplasm</keyword>
<feature type="compositionally biased region" description="Low complexity" evidence="11">
    <location>
        <begin position="369"/>
        <end position="379"/>
    </location>
</feature>
<feature type="compositionally biased region" description="Low complexity" evidence="11">
    <location>
        <begin position="169"/>
        <end position="184"/>
    </location>
</feature>
<proteinExistence type="inferred from homology"/>
<feature type="compositionally biased region" description="Pro residues" evidence="11">
    <location>
        <begin position="344"/>
        <end position="368"/>
    </location>
</feature>
<evidence type="ECO:0000256" key="8">
    <source>
        <dbReference type="ARBA" id="ARBA00023136"/>
    </source>
</evidence>
<dbReference type="InterPro" id="IPR029071">
    <property type="entry name" value="Ubiquitin-like_domsf"/>
</dbReference>
<comment type="function">
    <text evidence="1">Ubiquitin-like modifier involved in autophagosomes formation. May mediate the delivery of the autophagosomes to the vacuole via the microtubule cytoskeleton.</text>
</comment>
<accession>A0A540KHE6</accession>
<keyword evidence="13" id="KW-1185">Reference proteome</keyword>
<evidence type="ECO:0000256" key="5">
    <source>
        <dbReference type="ARBA" id="ARBA00022701"/>
    </source>
</evidence>
<evidence type="ECO:0000313" key="13">
    <source>
        <dbReference type="Proteomes" id="UP000315295"/>
    </source>
</evidence>
<dbReference type="AlphaFoldDB" id="A0A540KHE6"/>
<comment type="subcellular location">
    <subcellularLocation>
        <location evidence="2">Cytoplasm</location>
        <location evidence="2">Cytoskeleton</location>
    </subcellularLocation>
    <subcellularLocation>
        <location evidence="3">Membrane</location>
    </subcellularLocation>
</comment>
<keyword evidence="5" id="KW-0493">Microtubule</keyword>
<feature type="compositionally biased region" description="Polar residues" evidence="11">
    <location>
        <begin position="1"/>
        <end position="13"/>
    </location>
</feature>
<dbReference type="GO" id="GO:0005874">
    <property type="term" value="C:microtubule"/>
    <property type="evidence" value="ECO:0007669"/>
    <property type="project" value="UniProtKB-KW"/>
</dbReference>
<keyword evidence="9" id="KW-0206">Cytoskeleton</keyword>
<dbReference type="Gene3D" id="3.10.20.90">
    <property type="entry name" value="Phosphatidylinositol 3-kinase Catalytic Subunit, Chain A, domain 1"/>
    <property type="match status" value="1"/>
</dbReference>
<organism evidence="12 13">
    <name type="scientific">Malus baccata</name>
    <name type="common">Siberian crab apple</name>
    <name type="synonym">Pyrus baccata</name>
    <dbReference type="NCBI Taxonomy" id="106549"/>
    <lineage>
        <taxon>Eukaryota</taxon>
        <taxon>Viridiplantae</taxon>
        <taxon>Streptophyta</taxon>
        <taxon>Embryophyta</taxon>
        <taxon>Tracheophyta</taxon>
        <taxon>Spermatophyta</taxon>
        <taxon>Magnoliopsida</taxon>
        <taxon>eudicotyledons</taxon>
        <taxon>Gunneridae</taxon>
        <taxon>Pentapetalae</taxon>
        <taxon>rosids</taxon>
        <taxon>fabids</taxon>
        <taxon>Rosales</taxon>
        <taxon>Rosaceae</taxon>
        <taxon>Amygdaloideae</taxon>
        <taxon>Maleae</taxon>
        <taxon>Malus</taxon>
    </lineage>
</organism>
<evidence type="ECO:0000256" key="10">
    <source>
        <dbReference type="ARBA" id="ARBA00023288"/>
    </source>
</evidence>
<gene>
    <name evidence="12" type="ORF">C1H46_040841</name>
</gene>
<protein>
    <recommendedName>
        <fullName evidence="14">Autophagy-related protein</fullName>
    </recommendedName>
</protein>
<dbReference type="GO" id="GO:0005776">
    <property type="term" value="C:autophagosome"/>
    <property type="evidence" value="ECO:0007669"/>
    <property type="project" value="UniProtKB-ARBA"/>
</dbReference>
<evidence type="ECO:0000256" key="6">
    <source>
        <dbReference type="ARBA" id="ARBA00022786"/>
    </source>
</evidence>
<evidence type="ECO:0000256" key="7">
    <source>
        <dbReference type="ARBA" id="ARBA00022927"/>
    </source>
</evidence>
<evidence type="ECO:0000256" key="1">
    <source>
        <dbReference type="ARBA" id="ARBA00003307"/>
    </source>
</evidence>
<evidence type="ECO:0008006" key="14">
    <source>
        <dbReference type="Google" id="ProtNLM"/>
    </source>
</evidence>
<feature type="region of interest" description="Disordered" evidence="11">
    <location>
        <begin position="1"/>
        <end position="23"/>
    </location>
</feature>
<feature type="compositionally biased region" description="Basic and acidic residues" evidence="11">
    <location>
        <begin position="14"/>
        <end position="23"/>
    </location>
</feature>
<dbReference type="InterPro" id="IPR004241">
    <property type="entry name" value="Atg8-like"/>
</dbReference>
<dbReference type="SUPFAM" id="SSF54236">
    <property type="entry name" value="Ubiquitin-like"/>
    <property type="match status" value="1"/>
</dbReference>
<sequence length="413" mass="44625">METTPVGSDFNNSDETKTKIDDELRAGIMESERILKRQTKRKSPIGSISMVESFDACPHEESEAHEEDDIDSGRRRTLLLQLMARYCVDSSMRFGDFVDFIRKQIKHHGSLFVYVNGREPETDFLMYQVYANNIDKYGFLCMTYSGECRICGLGNMSPILMASGILGSTSKGKSKIPISSSSSKGDGGGNGVPPGGGDGNGVTPGGGNGVPTGGGGGDVGGRERRMVDIVRRVRWTGQIEEEELLIGIIALENTLQARIGELYLGLLNVNDYELYFVNGAHTWSRSLFVDQMHVRGASAINKVEFIVVDIYETKLHQTLGDSVHQLCQAQSDSTYHALLQSHPPTSPPPSPGGTLSPPPGVTRSPPPSVTRSLPPGETSSPPPPPSGTPSPLEEEMGILLLEVELGIPLAIKI</sequence>
<evidence type="ECO:0000256" key="11">
    <source>
        <dbReference type="SAM" id="MobiDB-lite"/>
    </source>
</evidence>
<feature type="region of interest" description="Disordered" evidence="11">
    <location>
        <begin position="169"/>
        <end position="221"/>
    </location>
</feature>
<dbReference type="EMBL" id="VIEB01001269">
    <property type="protein sequence ID" value="TQD73624.1"/>
    <property type="molecule type" value="Genomic_DNA"/>
</dbReference>
<dbReference type="Proteomes" id="UP000315295">
    <property type="component" value="Unassembled WGS sequence"/>
</dbReference>
<evidence type="ECO:0000256" key="9">
    <source>
        <dbReference type="ARBA" id="ARBA00023212"/>
    </source>
</evidence>
<evidence type="ECO:0000256" key="4">
    <source>
        <dbReference type="ARBA" id="ARBA00007293"/>
    </source>
</evidence>
<comment type="similarity">
    <text evidence="4">Belongs to the ATG8 family.</text>
</comment>
<keyword evidence="7" id="KW-0653">Protein transport</keyword>
<evidence type="ECO:0000313" key="12">
    <source>
        <dbReference type="EMBL" id="TQD73624.1"/>
    </source>
</evidence>
<dbReference type="Pfam" id="PF02991">
    <property type="entry name" value="ATG8"/>
    <property type="match status" value="1"/>
</dbReference>
<evidence type="ECO:0000256" key="2">
    <source>
        <dbReference type="ARBA" id="ARBA00004245"/>
    </source>
</evidence>
<keyword evidence="8" id="KW-0472">Membrane</keyword>
<dbReference type="GO" id="GO:0016020">
    <property type="term" value="C:membrane"/>
    <property type="evidence" value="ECO:0007669"/>
    <property type="project" value="UniProtKB-SubCell"/>
</dbReference>
<comment type="caution">
    <text evidence="12">The sequence shown here is derived from an EMBL/GenBank/DDBJ whole genome shotgun (WGS) entry which is preliminary data.</text>
</comment>
<keyword evidence="7" id="KW-0813">Transport</keyword>
<name>A0A540KHE6_MALBA</name>
<evidence type="ECO:0000256" key="3">
    <source>
        <dbReference type="ARBA" id="ARBA00004370"/>
    </source>
</evidence>
<feature type="compositionally biased region" description="Gly residues" evidence="11">
    <location>
        <begin position="185"/>
        <end position="219"/>
    </location>
</feature>
<keyword evidence="6" id="KW-0833">Ubl conjugation pathway</keyword>
<dbReference type="GO" id="GO:0015031">
    <property type="term" value="P:protein transport"/>
    <property type="evidence" value="ECO:0007669"/>
    <property type="project" value="UniProtKB-KW"/>
</dbReference>
<reference evidence="12 13" key="1">
    <citation type="journal article" date="2019" name="G3 (Bethesda)">
        <title>Sequencing of a Wild Apple (Malus baccata) Genome Unravels the Differences Between Cultivated and Wild Apple Species Regarding Disease Resistance and Cold Tolerance.</title>
        <authorList>
            <person name="Chen X."/>
        </authorList>
    </citation>
    <scope>NUCLEOTIDE SEQUENCE [LARGE SCALE GENOMIC DNA]</scope>
    <source>
        <strain evidence="13">cv. Shandingzi</strain>
        <tissue evidence="12">Leaves</tissue>
    </source>
</reference>